<keyword evidence="3" id="KW-0611">Plant defense</keyword>
<dbReference type="AlphaFoldDB" id="A0A8B7CW18"/>
<keyword evidence="7" id="KW-0812">Transmembrane</keyword>
<evidence type="ECO:0000256" key="2">
    <source>
        <dbReference type="ARBA" id="ARBA00022475"/>
    </source>
</evidence>
<dbReference type="PANTHER" id="PTHR43670">
    <property type="entry name" value="HEAT SHOCK PROTEIN 26"/>
    <property type="match status" value="1"/>
</dbReference>
<dbReference type="CDD" id="cd06464">
    <property type="entry name" value="ACD_sHsps-like"/>
    <property type="match status" value="1"/>
</dbReference>
<evidence type="ECO:0000256" key="4">
    <source>
        <dbReference type="PROSITE-ProRule" id="PRU00285"/>
    </source>
</evidence>
<evidence type="ECO:0000259" key="8">
    <source>
        <dbReference type="PROSITE" id="PS01031"/>
    </source>
</evidence>
<dbReference type="Pfam" id="PF00011">
    <property type="entry name" value="HSP20"/>
    <property type="match status" value="1"/>
</dbReference>
<organism evidence="9 10">
    <name type="scientific">Phoenix dactylifera</name>
    <name type="common">Date palm</name>
    <dbReference type="NCBI Taxonomy" id="42345"/>
    <lineage>
        <taxon>Eukaryota</taxon>
        <taxon>Viridiplantae</taxon>
        <taxon>Streptophyta</taxon>
        <taxon>Embryophyta</taxon>
        <taxon>Tracheophyta</taxon>
        <taxon>Spermatophyta</taxon>
        <taxon>Magnoliopsida</taxon>
        <taxon>Liliopsida</taxon>
        <taxon>Arecaceae</taxon>
        <taxon>Coryphoideae</taxon>
        <taxon>Phoeniceae</taxon>
        <taxon>Phoenix</taxon>
    </lineage>
</organism>
<dbReference type="GeneID" id="103719923"/>
<name>A0A8B7CW18_PHODC</name>
<evidence type="ECO:0000256" key="3">
    <source>
        <dbReference type="ARBA" id="ARBA00022821"/>
    </source>
</evidence>
<comment type="similarity">
    <text evidence="4 5">Belongs to the small heat shock protein (HSP20) family.</text>
</comment>
<gene>
    <name evidence="10" type="primary">LOC103719923</name>
</gene>
<dbReference type="InterPro" id="IPR008978">
    <property type="entry name" value="HSP20-like_chaperone"/>
</dbReference>
<dbReference type="GO" id="GO:0006952">
    <property type="term" value="P:defense response"/>
    <property type="evidence" value="ECO:0007669"/>
    <property type="project" value="UniProtKB-KW"/>
</dbReference>
<evidence type="ECO:0000256" key="6">
    <source>
        <dbReference type="SAM" id="MobiDB-lite"/>
    </source>
</evidence>
<evidence type="ECO:0000313" key="10">
    <source>
        <dbReference type="RefSeq" id="XP_008807628.2"/>
    </source>
</evidence>
<keyword evidence="7" id="KW-1133">Transmembrane helix</keyword>
<dbReference type="Gene3D" id="2.60.40.790">
    <property type="match status" value="1"/>
</dbReference>
<dbReference type="InterPro" id="IPR002068">
    <property type="entry name" value="A-crystallin/Hsp20_dom"/>
</dbReference>
<evidence type="ECO:0000256" key="5">
    <source>
        <dbReference type="RuleBase" id="RU003616"/>
    </source>
</evidence>
<feature type="domain" description="SHSP" evidence="8">
    <location>
        <begin position="10"/>
        <end position="113"/>
    </location>
</feature>
<evidence type="ECO:0000256" key="7">
    <source>
        <dbReference type="SAM" id="Phobius"/>
    </source>
</evidence>
<keyword evidence="7" id="KW-0472">Membrane</keyword>
<feature type="region of interest" description="Disordered" evidence="6">
    <location>
        <begin position="105"/>
        <end position="199"/>
    </location>
</feature>
<comment type="subcellular location">
    <subcellularLocation>
        <location evidence="1">Cell membrane</location>
        <topology evidence="1">Single-pass membrane protein</topology>
    </subcellularLocation>
</comment>
<feature type="transmembrane region" description="Helical" evidence="7">
    <location>
        <begin position="226"/>
        <end position="246"/>
    </location>
</feature>
<dbReference type="SUPFAM" id="SSF49764">
    <property type="entry name" value="HSP20-like chaperones"/>
    <property type="match status" value="1"/>
</dbReference>
<dbReference type="OrthoDB" id="1431247at2759"/>
<keyword evidence="2" id="KW-1003">Cell membrane</keyword>
<feature type="compositionally biased region" description="Basic and acidic residues" evidence="6">
    <location>
        <begin position="105"/>
        <end position="136"/>
    </location>
</feature>
<protein>
    <submittedName>
        <fullName evidence="10">Inactive protein RESTRICTED TEV MOVEMENT 2-like</fullName>
    </submittedName>
</protein>
<keyword evidence="9" id="KW-1185">Reference proteome</keyword>
<dbReference type="Proteomes" id="UP000228380">
    <property type="component" value="Unplaced"/>
</dbReference>
<sequence>MDTRPAASQRVYEDFIPSHELVQEEGAGTLILEIPGYRKDQLRVQINNYGKIRISGERPLGDNRWNRFRKDFQVPENCNVSEIRAKFENGHLYVILPKLIPEVRERKEPTQAPDEKPTAIEPKPSTRQDEMNHKASVEPNGVAKKQEDEKKGEPMDARKEVQKVGEKEKDQTEEKQYKEKVTGVVEREEGEKGDAVTEGEKKEAVRNGVSKLVGELGSGFYKPSQIMVNIIAAAVVLVGVGLYVTYKRSRPMEEDGH</sequence>
<dbReference type="PANTHER" id="PTHR43670:SF114">
    <property type="entry name" value="OS05G0592000 PROTEIN"/>
    <property type="match status" value="1"/>
</dbReference>
<dbReference type="GO" id="GO:0034605">
    <property type="term" value="P:cellular response to heat"/>
    <property type="evidence" value="ECO:0007669"/>
    <property type="project" value="TreeGrafter"/>
</dbReference>
<evidence type="ECO:0000313" key="9">
    <source>
        <dbReference type="Proteomes" id="UP000228380"/>
    </source>
</evidence>
<dbReference type="RefSeq" id="XP_008807628.2">
    <property type="nucleotide sequence ID" value="XM_008809406.4"/>
</dbReference>
<dbReference type="GO" id="GO:0005886">
    <property type="term" value="C:plasma membrane"/>
    <property type="evidence" value="ECO:0007669"/>
    <property type="project" value="UniProtKB-SubCell"/>
</dbReference>
<evidence type="ECO:0000256" key="1">
    <source>
        <dbReference type="ARBA" id="ARBA00004162"/>
    </source>
</evidence>
<feature type="compositionally biased region" description="Basic and acidic residues" evidence="6">
    <location>
        <begin position="144"/>
        <end position="199"/>
    </location>
</feature>
<dbReference type="KEGG" id="pda:103719923"/>
<accession>A0A8B7CW18</accession>
<reference evidence="10" key="1">
    <citation type="submission" date="2025-08" db="UniProtKB">
        <authorList>
            <consortium name="RefSeq"/>
        </authorList>
    </citation>
    <scope>IDENTIFICATION</scope>
    <source>
        <tissue evidence="10">Young leaves</tissue>
    </source>
</reference>
<dbReference type="PROSITE" id="PS01031">
    <property type="entry name" value="SHSP"/>
    <property type="match status" value="1"/>
</dbReference>
<proteinExistence type="inferred from homology"/>